<proteinExistence type="predicted"/>
<gene>
    <name evidence="1" type="primary">hxsD</name>
    <name evidence="1" type="ORF">NG653_11765</name>
</gene>
<dbReference type="EMBL" id="JAMXIB010000010">
    <property type="protein sequence ID" value="MCO5725536.1"/>
    <property type="molecule type" value="Genomic_DNA"/>
</dbReference>
<keyword evidence="2" id="KW-1185">Reference proteome</keyword>
<dbReference type="NCBIfam" id="TIGR03976">
    <property type="entry name" value="chp_LLNDYxLRE"/>
    <property type="match status" value="1"/>
</dbReference>
<dbReference type="Proteomes" id="UP001206312">
    <property type="component" value="Unassembled WGS sequence"/>
</dbReference>
<protein>
    <submittedName>
        <fullName evidence="1">His-Xaa-Ser system protein HxsD</fullName>
    </submittedName>
</protein>
<evidence type="ECO:0000313" key="1">
    <source>
        <dbReference type="EMBL" id="MCO5725536.1"/>
    </source>
</evidence>
<name>A0ABT1AZR0_9FLAO</name>
<evidence type="ECO:0000313" key="2">
    <source>
        <dbReference type="Proteomes" id="UP001206312"/>
    </source>
</evidence>
<sequence length="118" mass="13933">MSDKLSSLQFKLDSRVYSKNSIIKCLYWYSDDFEITININDDHYFIIELIAKEPLNDKDFEEIRTKLNQDFIDFNLRDIVSNETKTIRELIIAKAFSHGEYDEEPKGDFDDPLGIKMP</sequence>
<dbReference type="InterPro" id="IPR023974">
    <property type="entry name" value="HxsD"/>
</dbReference>
<organism evidence="1 2">
    <name type="scientific">Robiginitalea marina</name>
    <dbReference type="NCBI Taxonomy" id="2954105"/>
    <lineage>
        <taxon>Bacteria</taxon>
        <taxon>Pseudomonadati</taxon>
        <taxon>Bacteroidota</taxon>
        <taxon>Flavobacteriia</taxon>
        <taxon>Flavobacteriales</taxon>
        <taxon>Flavobacteriaceae</taxon>
        <taxon>Robiginitalea</taxon>
    </lineage>
</organism>
<reference evidence="1 2" key="1">
    <citation type="submission" date="2022-06" db="EMBL/GenBank/DDBJ databases">
        <authorList>
            <person name="Xuan X."/>
        </authorList>
    </citation>
    <scope>NUCLEOTIDE SEQUENCE [LARGE SCALE GENOMIC DNA]</scope>
    <source>
        <strain evidence="1 2">2V75</strain>
    </source>
</reference>
<comment type="caution">
    <text evidence="1">The sequence shown here is derived from an EMBL/GenBank/DDBJ whole genome shotgun (WGS) entry which is preliminary data.</text>
</comment>
<dbReference type="RefSeq" id="WP_252741909.1">
    <property type="nucleotide sequence ID" value="NZ_JAMXIB010000010.1"/>
</dbReference>
<accession>A0ABT1AZR0</accession>